<name>A0ABP7EFB6_9SPHN</name>
<organism evidence="8 9">
    <name type="scientific">Sphingomonas cynarae</name>
    <dbReference type="NCBI Taxonomy" id="930197"/>
    <lineage>
        <taxon>Bacteria</taxon>
        <taxon>Pseudomonadati</taxon>
        <taxon>Pseudomonadota</taxon>
        <taxon>Alphaproteobacteria</taxon>
        <taxon>Sphingomonadales</taxon>
        <taxon>Sphingomonadaceae</taxon>
        <taxon>Sphingomonas</taxon>
    </lineage>
</organism>
<comment type="subcellular location">
    <subcellularLocation>
        <location evidence="1">Membrane</location>
    </subcellularLocation>
</comment>
<evidence type="ECO:0000259" key="7">
    <source>
        <dbReference type="Pfam" id="PF01103"/>
    </source>
</evidence>
<dbReference type="Gene3D" id="3.10.20.310">
    <property type="entry name" value="membrane protein fhac"/>
    <property type="match status" value="2"/>
</dbReference>
<keyword evidence="3" id="KW-0812">Transmembrane</keyword>
<dbReference type="Pfam" id="PF01103">
    <property type="entry name" value="Omp85"/>
    <property type="match status" value="1"/>
</dbReference>
<feature type="signal peptide" evidence="6">
    <location>
        <begin position="1"/>
        <end position="26"/>
    </location>
</feature>
<accession>A0ABP7EFB6</accession>
<evidence type="ECO:0000256" key="3">
    <source>
        <dbReference type="ARBA" id="ARBA00022692"/>
    </source>
</evidence>
<evidence type="ECO:0000256" key="1">
    <source>
        <dbReference type="ARBA" id="ARBA00004370"/>
    </source>
</evidence>
<evidence type="ECO:0000256" key="4">
    <source>
        <dbReference type="ARBA" id="ARBA00023136"/>
    </source>
</evidence>
<feature type="chain" id="PRO_5047515991" evidence="6">
    <location>
        <begin position="27"/>
        <end position="667"/>
    </location>
</feature>
<sequence>MHFRVRRAGRLASAACLALAASPLAAQGGGAPAPQGIGSPSPQQGIGSIDPQAIDPDAPLANLPDIGVEWPDLPVEPATVQVAGTDVTTERRYDWRIEGIDAVSTPLLRQRFAENSTLDANDGNPANAAQLDRRAREDAALLVSLLRAQGYYDATVATRVEQGGVTPGTRMQVVLEAAPGGLYRFTGVTLAGVAAAGDKAADLTRAFAVKAGDPVDADAVVAGQAAVTAAAGREGFPFARIDEPAIVVDRAAKTATLDLAVAPGGARRFGDIVALPGNRVFGPDHVAEIARFDRGQPFDQARLDDLRRALIQTGLVSQVTLRPVESAAPGTVDIAVKLDPAPPRTVAGEAGYGTGEGARLELSWTHRNLFPPEGALTIRSVLGTREQLSSLVYRRNNFQARDRVLTVQAAAAHQNRDAYDARTYSLSGALERQTNIFFQKTWTWSLGAELLASDERDVIVSTGQRRRRTFFIGALPTSLIYDGTDDLLNPTRGFRLGGRLSPEASLQGDVFGYARTQIDASVYRTVHDGVVLAARTRLGTIVGAPRDAVAPSRRFYAGGGASVRGYGFQSIGPRDPNNDPIGGRSLTEFAVEARIRAFGNFGIVPFVDAGNIYTDPLPGFSGLRYGAGLGVRYYSNFGPIRLDVGTPLNRQPGDSRIAVYVSLGQAF</sequence>
<evidence type="ECO:0000313" key="8">
    <source>
        <dbReference type="EMBL" id="GAA3717561.1"/>
    </source>
</evidence>
<gene>
    <name evidence="8" type="ORF">GCM10022268_27490</name>
</gene>
<keyword evidence="2" id="KW-1134">Transmembrane beta strand</keyword>
<evidence type="ECO:0000256" key="5">
    <source>
        <dbReference type="SAM" id="MobiDB-lite"/>
    </source>
</evidence>
<feature type="region of interest" description="Disordered" evidence="5">
    <location>
        <begin position="27"/>
        <end position="48"/>
    </location>
</feature>
<reference evidence="9" key="1">
    <citation type="journal article" date="2019" name="Int. J. Syst. Evol. Microbiol.">
        <title>The Global Catalogue of Microorganisms (GCM) 10K type strain sequencing project: providing services to taxonomists for standard genome sequencing and annotation.</title>
        <authorList>
            <consortium name="The Broad Institute Genomics Platform"/>
            <consortium name="The Broad Institute Genome Sequencing Center for Infectious Disease"/>
            <person name="Wu L."/>
            <person name="Ma J."/>
        </authorList>
    </citation>
    <scope>NUCLEOTIDE SEQUENCE [LARGE SCALE GENOMIC DNA]</scope>
    <source>
        <strain evidence="9">JCM 17498</strain>
    </source>
</reference>
<comment type="caution">
    <text evidence="8">The sequence shown here is derived from an EMBL/GenBank/DDBJ whole genome shotgun (WGS) entry which is preliminary data.</text>
</comment>
<evidence type="ECO:0000313" key="9">
    <source>
        <dbReference type="Proteomes" id="UP001500523"/>
    </source>
</evidence>
<protein>
    <submittedName>
        <fullName evidence="8">Autotransporter assembly complex family protein</fullName>
    </submittedName>
</protein>
<feature type="domain" description="Bacterial surface antigen (D15)" evidence="7">
    <location>
        <begin position="353"/>
        <end position="667"/>
    </location>
</feature>
<evidence type="ECO:0000256" key="6">
    <source>
        <dbReference type="SAM" id="SignalP"/>
    </source>
</evidence>
<dbReference type="PANTHER" id="PTHR12815">
    <property type="entry name" value="SORTING AND ASSEMBLY MACHINERY SAMM50 PROTEIN FAMILY MEMBER"/>
    <property type="match status" value="1"/>
</dbReference>
<keyword evidence="4" id="KW-0472">Membrane</keyword>
<dbReference type="Proteomes" id="UP001500523">
    <property type="component" value="Unassembled WGS sequence"/>
</dbReference>
<dbReference type="RefSeq" id="WP_344693969.1">
    <property type="nucleotide sequence ID" value="NZ_BAABBF010000006.1"/>
</dbReference>
<keyword evidence="6" id="KW-0732">Signal</keyword>
<dbReference type="InterPro" id="IPR000184">
    <property type="entry name" value="Bac_surfAg_D15"/>
</dbReference>
<dbReference type="Gene3D" id="2.40.160.50">
    <property type="entry name" value="membrane protein fhac: a member of the omp85/tpsb transporter family"/>
    <property type="match status" value="1"/>
</dbReference>
<evidence type="ECO:0000256" key="2">
    <source>
        <dbReference type="ARBA" id="ARBA00022452"/>
    </source>
</evidence>
<dbReference type="InterPro" id="IPR039910">
    <property type="entry name" value="D15-like"/>
</dbReference>
<proteinExistence type="predicted"/>
<dbReference type="EMBL" id="BAABBF010000006">
    <property type="protein sequence ID" value="GAA3717561.1"/>
    <property type="molecule type" value="Genomic_DNA"/>
</dbReference>
<dbReference type="PANTHER" id="PTHR12815:SF18">
    <property type="entry name" value="SORTING AND ASSEMBLY MACHINERY COMPONENT 50 HOMOLOG"/>
    <property type="match status" value="1"/>
</dbReference>
<keyword evidence="9" id="KW-1185">Reference proteome</keyword>